<evidence type="ECO:0000259" key="2">
    <source>
        <dbReference type="SMART" id="SM00849"/>
    </source>
</evidence>
<accession>A0ABT0N639</accession>
<dbReference type="InterPro" id="IPR036866">
    <property type="entry name" value="RibonucZ/Hydroxyglut_hydro"/>
</dbReference>
<dbReference type="InterPro" id="IPR051682">
    <property type="entry name" value="Mito_Persulfide_Diox"/>
</dbReference>
<dbReference type="PANTHER" id="PTHR43084">
    <property type="entry name" value="PERSULFIDE DIOXYGENASE ETHE1"/>
    <property type="match status" value="1"/>
</dbReference>
<dbReference type="InterPro" id="IPR001279">
    <property type="entry name" value="Metallo-B-lactamas"/>
</dbReference>
<name>A0ABT0N639_9GAMM</name>
<proteinExistence type="predicted"/>
<dbReference type="Proteomes" id="UP001202831">
    <property type="component" value="Unassembled WGS sequence"/>
</dbReference>
<dbReference type="Gene3D" id="3.60.15.10">
    <property type="entry name" value="Ribonuclease Z/Hydroxyacylglutathione hydrolase-like"/>
    <property type="match status" value="1"/>
</dbReference>
<dbReference type="CDD" id="cd07724">
    <property type="entry name" value="POD-like_MBL-fold"/>
    <property type="match status" value="1"/>
</dbReference>
<comment type="caution">
    <text evidence="3">The sequence shown here is derived from an EMBL/GenBank/DDBJ whole genome shotgun (WGS) entry which is preliminary data.</text>
</comment>
<dbReference type="InterPro" id="IPR044528">
    <property type="entry name" value="POD-like_MBL-fold"/>
</dbReference>
<evidence type="ECO:0000313" key="3">
    <source>
        <dbReference type="EMBL" id="MCL2913911.1"/>
    </source>
</evidence>
<keyword evidence="1" id="KW-0479">Metal-binding</keyword>
<dbReference type="PANTHER" id="PTHR43084:SF1">
    <property type="entry name" value="PERSULFIDE DIOXYGENASE ETHE1, MITOCHONDRIAL"/>
    <property type="match status" value="1"/>
</dbReference>
<dbReference type="EMBL" id="JAKIKT010000002">
    <property type="protein sequence ID" value="MCL2913911.1"/>
    <property type="molecule type" value="Genomic_DNA"/>
</dbReference>
<evidence type="ECO:0000256" key="1">
    <source>
        <dbReference type="ARBA" id="ARBA00022723"/>
    </source>
</evidence>
<evidence type="ECO:0000313" key="4">
    <source>
        <dbReference type="Proteomes" id="UP001202831"/>
    </source>
</evidence>
<dbReference type="Pfam" id="PF00753">
    <property type="entry name" value="Lactamase_B"/>
    <property type="match status" value="1"/>
</dbReference>
<reference evidence="3 4" key="1">
    <citation type="submission" date="2022-01" db="EMBL/GenBank/DDBJ databases">
        <title>Whole genome-based taxonomy of the Shewanellaceae.</title>
        <authorList>
            <person name="Martin-Rodriguez A.J."/>
        </authorList>
    </citation>
    <scope>NUCLEOTIDE SEQUENCE [LARGE SCALE GENOMIC DNA]</scope>
    <source>
        <strain evidence="3 4">DSM 21332</strain>
    </source>
</reference>
<organism evidence="3 4">
    <name type="scientific">Shewanella corallii</name>
    <dbReference type="NCBI Taxonomy" id="560080"/>
    <lineage>
        <taxon>Bacteria</taxon>
        <taxon>Pseudomonadati</taxon>
        <taxon>Pseudomonadota</taxon>
        <taxon>Gammaproteobacteria</taxon>
        <taxon>Alteromonadales</taxon>
        <taxon>Shewanellaceae</taxon>
        <taxon>Shewanella</taxon>
    </lineage>
</organism>
<dbReference type="RefSeq" id="WP_249248612.1">
    <property type="nucleotide sequence ID" value="NZ_JAKIKT010000002.1"/>
</dbReference>
<sequence length="260" mass="28444">MDVQSFYHETSGTFTYVVSQNGEAMIIDPVLDIDGNDFDTHFADKLIDYLAKIGARLKYLLETHIHADHLSAAPYLRVKMGGLIGIGKGVEAVYSKWKQSLGGKPLAGYDLLLDSDSQLMLGGDMVGVIATPGHTESCVSYLIKDALFVGDLLMNPSKGTGRADFPGGSADEMFASIKRLYQLPDQTRVFLCHDYPGEGNDAISDKPLSEHKQGNVMLNQDTTAKVFSCCRLQRDKGLDAPRMLNVAVPFNLTYCVPRST</sequence>
<protein>
    <submittedName>
        <fullName evidence="3">MBL fold metallo-hydrolase</fullName>
    </submittedName>
</protein>
<dbReference type="SMART" id="SM00849">
    <property type="entry name" value="Lactamase_B"/>
    <property type="match status" value="1"/>
</dbReference>
<gene>
    <name evidence="3" type="ORF">L2725_08900</name>
</gene>
<dbReference type="SUPFAM" id="SSF56281">
    <property type="entry name" value="Metallo-hydrolase/oxidoreductase"/>
    <property type="match status" value="1"/>
</dbReference>
<feature type="domain" description="Metallo-beta-lactamase" evidence="2">
    <location>
        <begin position="12"/>
        <end position="193"/>
    </location>
</feature>
<keyword evidence="4" id="KW-1185">Reference proteome</keyword>